<evidence type="ECO:0000313" key="2">
    <source>
        <dbReference type="Proteomes" id="UP001179361"/>
    </source>
</evidence>
<dbReference type="InterPro" id="IPR009874">
    <property type="entry name" value="DUF1428"/>
</dbReference>
<reference evidence="1" key="1">
    <citation type="submission" date="2021-11" db="EMBL/GenBank/DDBJ databases">
        <title>The complete genome of Massilia sp sp. G4R7.</title>
        <authorList>
            <person name="Liu L."/>
            <person name="Yue J."/>
            <person name="Yuan J."/>
            <person name="Yang F."/>
            <person name="Li L."/>
        </authorList>
    </citation>
    <scope>NUCLEOTIDE SEQUENCE</scope>
    <source>
        <strain evidence="1">G4R7</strain>
    </source>
</reference>
<protein>
    <submittedName>
        <fullName evidence="1">DUF1428 domain-containing protein</fullName>
    </submittedName>
</protein>
<dbReference type="SUPFAM" id="SSF54909">
    <property type="entry name" value="Dimeric alpha+beta barrel"/>
    <property type="match status" value="1"/>
</dbReference>
<dbReference type="RefSeq" id="WP_231057451.1">
    <property type="nucleotide sequence ID" value="NZ_JAJNOC010000002.1"/>
</dbReference>
<keyword evidence="2" id="KW-1185">Reference proteome</keyword>
<dbReference type="Pfam" id="PF07237">
    <property type="entry name" value="DUF1428"/>
    <property type="match status" value="1"/>
</dbReference>
<proteinExistence type="predicted"/>
<dbReference type="Proteomes" id="UP001179361">
    <property type="component" value="Unassembled WGS sequence"/>
</dbReference>
<dbReference type="InterPro" id="IPR011008">
    <property type="entry name" value="Dimeric_a/b-barrel"/>
</dbReference>
<organism evidence="1 2">
    <name type="scientific">Massilia phyllostachyos</name>
    <dbReference type="NCBI Taxonomy" id="2898585"/>
    <lineage>
        <taxon>Bacteria</taxon>
        <taxon>Pseudomonadati</taxon>
        <taxon>Pseudomonadota</taxon>
        <taxon>Betaproteobacteria</taxon>
        <taxon>Burkholderiales</taxon>
        <taxon>Oxalobacteraceae</taxon>
        <taxon>Telluria group</taxon>
        <taxon>Massilia</taxon>
    </lineage>
</organism>
<dbReference type="PIRSF" id="PIRSF007028">
    <property type="entry name" value="UCP007028"/>
    <property type="match status" value="1"/>
</dbReference>
<comment type="caution">
    <text evidence="1">The sequence shown here is derived from an EMBL/GenBank/DDBJ whole genome shotgun (WGS) entry which is preliminary data.</text>
</comment>
<name>A0ABS8Q2Z9_9BURK</name>
<dbReference type="Gene3D" id="3.30.70.100">
    <property type="match status" value="1"/>
</dbReference>
<accession>A0ABS8Q2Z9</accession>
<gene>
    <name evidence="1" type="ORF">LQ564_07280</name>
</gene>
<sequence>MAYIDCFLAPVPRANRAAYEALARISWDVLKDHGALAVTECWLDEGGPDAASYHGADARREAASYASFFGAAGAKDDETVVLSWVEWPDKAARDAGMDKVTSDPRMQFGDGPMVFDGARLVAGGFLPMLRRTAPDQGSRARPA</sequence>
<evidence type="ECO:0000313" key="1">
    <source>
        <dbReference type="EMBL" id="MCD2516117.1"/>
    </source>
</evidence>
<dbReference type="EMBL" id="JAJNOC010000002">
    <property type="protein sequence ID" value="MCD2516117.1"/>
    <property type="molecule type" value="Genomic_DNA"/>
</dbReference>